<feature type="compositionally biased region" description="Basic and acidic residues" evidence="1">
    <location>
        <begin position="451"/>
        <end position="471"/>
    </location>
</feature>
<organism evidence="2 3">
    <name type="scientific">Pristionchus pacificus</name>
    <name type="common">Parasitic nematode worm</name>
    <dbReference type="NCBI Taxonomy" id="54126"/>
    <lineage>
        <taxon>Eukaryota</taxon>
        <taxon>Metazoa</taxon>
        <taxon>Ecdysozoa</taxon>
        <taxon>Nematoda</taxon>
        <taxon>Chromadorea</taxon>
        <taxon>Rhabditida</taxon>
        <taxon>Rhabditina</taxon>
        <taxon>Diplogasteromorpha</taxon>
        <taxon>Diplogasteroidea</taxon>
        <taxon>Neodiplogasteridae</taxon>
        <taxon>Pristionchus</taxon>
    </lineage>
</organism>
<evidence type="ECO:0000313" key="2">
    <source>
        <dbReference type="EnsemblMetazoa" id="PPA14566.1"/>
    </source>
</evidence>
<accession>A0A8R1UBN8</accession>
<evidence type="ECO:0000256" key="1">
    <source>
        <dbReference type="SAM" id="MobiDB-lite"/>
    </source>
</evidence>
<evidence type="ECO:0000313" key="3">
    <source>
        <dbReference type="Proteomes" id="UP000005239"/>
    </source>
</evidence>
<keyword evidence="3" id="KW-1185">Reference proteome</keyword>
<dbReference type="AlphaFoldDB" id="A0A2A6CHB2"/>
<feature type="region of interest" description="Disordered" evidence="1">
    <location>
        <begin position="415"/>
        <end position="493"/>
    </location>
</feature>
<sequence length="818" mass="87928">MPVTKDHNAPHFAAVLWDEQQFVEDAAEHLPVIFGEAVARKLEARLLVEAKHCAESSGGRVSILGSATVDGAALLPAALHVGPATLPIRSTIHVDVRGGKVTMATCRFDAAASETLVKAETIAKADGKHLQRALLALHAARPSHESCPAFTALEAADICRVVQQGMTADEAMEQDQAMGSPIYDPRPDEYGEPGEQPSLDAQAAANLAGLATTPCDTVNVDDLLDVPRPQPTTRHSAPAHPSAPPTPVLAPPHALPTRTRSAPQAVAARLDVSIASSTASVRKALGRARLDDKPEEEVQGEEALDRSAILEASMLTAGTLRTPVRPGDDAVVDEEEEMQLARGAPLDDTMRSAGGRLSPVIPDALDDEQMMDYSLVAPLDATMHSAAGHLSLAHPDALEEEKMDYSLVAVDALNEPPAAGDPQQPRSKVTVRRRLPKRDAVVPAAAPDAVEEQHAAKQEDPEEPRDTQEDPKEIDEEPKELPLAPPSPNSPRLILTARRSGFAPQRADIVPTAAAAPVEPGAATEGEAAEDDQDRTEYGGSHGHYREHSPLLADDIFALPDDDAAASRPGTPHRRSFSAEEEEEAHACSPLKRSRLAINALEKQLAEAATALADEQFLRACDKRAQRRNMVALEEEWAARANARADTYRLAAEVEALEAEVAAERVRADAAQQARLLAYLNAPGVATKINGKARDRLSKDWRSLTITAGKRLTKVKEVAAVGAARITAATVADPAYLAQLTDFYYEATVTLNEYDELLERVERFGQKIVAEHRRTKRKVAWSARNYGDEYAAIKAMADEDLENLNDFGVSCTALPLPL</sequence>
<reference evidence="2" key="2">
    <citation type="submission" date="2022-06" db="UniProtKB">
        <authorList>
            <consortium name="EnsemblMetazoa"/>
        </authorList>
    </citation>
    <scope>IDENTIFICATION</scope>
    <source>
        <strain evidence="2">PS312</strain>
    </source>
</reference>
<name>A0A2A6CHB2_PRIPA</name>
<proteinExistence type="predicted"/>
<protein>
    <submittedName>
        <fullName evidence="2">Uncharacterized protein</fullName>
    </submittedName>
</protein>
<feature type="compositionally biased region" description="Pro residues" evidence="1">
    <location>
        <begin position="241"/>
        <end position="254"/>
    </location>
</feature>
<dbReference type="EnsemblMetazoa" id="PPA14566.1">
    <property type="protein sequence ID" value="PPA14566.1"/>
    <property type="gene ID" value="WBGene00104120"/>
</dbReference>
<feature type="compositionally biased region" description="Low complexity" evidence="1">
    <location>
        <begin position="512"/>
        <end position="526"/>
    </location>
</feature>
<dbReference type="Proteomes" id="UP000005239">
    <property type="component" value="Unassembled WGS sequence"/>
</dbReference>
<gene>
    <name evidence="2" type="primary">WBGene00104120</name>
</gene>
<feature type="region of interest" description="Disordered" evidence="1">
    <location>
        <begin position="561"/>
        <end position="588"/>
    </location>
</feature>
<feature type="region of interest" description="Disordered" evidence="1">
    <location>
        <begin position="173"/>
        <end position="196"/>
    </location>
</feature>
<accession>A0A2A6CHB2</accession>
<feature type="region of interest" description="Disordered" evidence="1">
    <location>
        <begin position="225"/>
        <end position="256"/>
    </location>
</feature>
<feature type="region of interest" description="Disordered" evidence="1">
    <location>
        <begin position="512"/>
        <end position="547"/>
    </location>
</feature>
<reference evidence="3" key="1">
    <citation type="journal article" date="2008" name="Nat. Genet.">
        <title>The Pristionchus pacificus genome provides a unique perspective on nematode lifestyle and parasitism.</title>
        <authorList>
            <person name="Dieterich C."/>
            <person name="Clifton S.W."/>
            <person name="Schuster L.N."/>
            <person name="Chinwalla A."/>
            <person name="Delehaunty K."/>
            <person name="Dinkelacker I."/>
            <person name="Fulton L."/>
            <person name="Fulton R."/>
            <person name="Godfrey J."/>
            <person name="Minx P."/>
            <person name="Mitreva M."/>
            <person name="Roeseler W."/>
            <person name="Tian H."/>
            <person name="Witte H."/>
            <person name="Yang S.P."/>
            <person name="Wilson R.K."/>
            <person name="Sommer R.J."/>
        </authorList>
    </citation>
    <scope>NUCLEOTIDE SEQUENCE [LARGE SCALE GENOMIC DNA]</scope>
    <source>
        <strain evidence="3">PS312</strain>
    </source>
</reference>